<organism evidence="2 3">
    <name type="scientific">Datura stramonium</name>
    <name type="common">Jimsonweed</name>
    <name type="synonym">Common thornapple</name>
    <dbReference type="NCBI Taxonomy" id="4076"/>
    <lineage>
        <taxon>Eukaryota</taxon>
        <taxon>Viridiplantae</taxon>
        <taxon>Streptophyta</taxon>
        <taxon>Embryophyta</taxon>
        <taxon>Tracheophyta</taxon>
        <taxon>Spermatophyta</taxon>
        <taxon>Magnoliopsida</taxon>
        <taxon>eudicotyledons</taxon>
        <taxon>Gunneridae</taxon>
        <taxon>Pentapetalae</taxon>
        <taxon>asterids</taxon>
        <taxon>lamiids</taxon>
        <taxon>Solanales</taxon>
        <taxon>Solanaceae</taxon>
        <taxon>Solanoideae</taxon>
        <taxon>Datureae</taxon>
        <taxon>Datura</taxon>
    </lineage>
</organism>
<keyword evidence="1" id="KW-0472">Membrane</keyword>
<evidence type="ECO:0000256" key="1">
    <source>
        <dbReference type="SAM" id="Phobius"/>
    </source>
</evidence>
<proteinExistence type="predicted"/>
<feature type="transmembrane region" description="Helical" evidence="1">
    <location>
        <begin position="12"/>
        <end position="33"/>
    </location>
</feature>
<evidence type="ECO:0000313" key="2">
    <source>
        <dbReference type="EMBL" id="MCE0482552.1"/>
    </source>
</evidence>
<evidence type="ECO:0000313" key="3">
    <source>
        <dbReference type="Proteomes" id="UP000823775"/>
    </source>
</evidence>
<reference evidence="2 3" key="1">
    <citation type="journal article" date="2021" name="BMC Genomics">
        <title>Datura genome reveals duplications of psychoactive alkaloid biosynthetic genes and high mutation rate following tissue culture.</title>
        <authorList>
            <person name="Rajewski A."/>
            <person name="Carter-House D."/>
            <person name="Stajich J."/>
            <person name="Litt A."/>
        </authorList>
    </citation>
    <scope>NUCLEOTIDE SEQUENCE [LARGE SCALE GENOMIC DNA]</scope>
    <source>
        <strain evidence="2">AR-01</strain>
    </source>
</reference>
<dbReference type="EMBL" id="JACEIK010005971">
    <property type="protein sequence ID" value="MCE0482552.1"/>
    <property type="molecule type" value="Genomic_DNA"/>
</dbReference>
<sequence>MVLWLLTDVAMTYIPLLFTAILPNIFMIDTILIGDEVGTTTIGYSLIESGKIPMERQFRLILASGHCLDPALHQRFADRDRRFSDLSSIEYLLPSFLFLTTVQRRSTDTLLQFAGVSSMLPVL</sequence>
<name>A0ABS8VRB0_DATST</name>
<comment type="caution">
    <text evidence="2">The sequence shown here is derived from an EMBL/GenBank/DDBJ whole genome shotgun (WGS) entry which is preliminary data.</text>
</comment>
<protein>
    <submittedName>
        <fullName evidence="2">Uncharacterized protein</fullName>
    </submittedName>
</protein>
<accession>A0ABS8VRB0</accession>
<keyword evidence="1" id="KW-1133">Transmembrane helix</keyword>
<dbReference type="Proteomes" id="UP000823775">
    <property type="component" value="Unassembled WGS sequence"/>
</dbReference>
<keyword evidence="1" id="KW-0812">Transmembrane</keyword>
<keyword evidence="3" id="KW-1185">Reference proteome</keyword>
<gene>
    <name evidence="2" type="ORF">HAX54_041411</name>
</gene>